<evidence type="ECO:0000259" key="5">
    <source>
        <dbReference type="Pfam" id="PF09864"/>
    </source>
</evidence>
<organism evidence="6 7">
    <name type="scientific">Frateuria flava</name>
    <dbReference type="NCBI Taxonomy" id="2821489"/>
    <lineage>
        <taxon>Bacteria</taxon>
        <taxon>Pseudomonadati</taxon>
        <taxon>Pseudomonadota</taxon>
        <taxon>Gammaproteobacteria</taxon>
        <taxon>Lysobacterales</taxon>
        <taxon>Rhodanobacteraceae</taxon>
        <taxon>Frateuria</taxon>
    </lineage>
</organism>
<evidence type="ECO:0000256" key="1">
    <source>
        <dbReference type="ARBA" id="ARBA00022729"/>
    </source>
</evidence>
<reference evidence="6 7" key="1">
    <citation type="submission" date="2021-04" db="EMBL/GenBank/DDBJ databases">
        <authorList>
            <person name="Huq M.A."/>
        </authorList>
    </citation>
    <scope>NUCLEOTIDE SEQUENCE [LARGE SCALE GENOMIC DNA]</scope>
    <source>
        <strain evidence="6 7">MAH-13</strain>
    </source>
</reference>
<dbReference type="RefSeq" id="WP_209616536.1">
    <property type="nucleotide sequence ID" value="NZ_JAGJRS010000010.1"/>
</dbReference>
<evidence type="ECO:0000256" key="2">
    <source>
        <dbReference type="ARBA" id="ARBA00023136"/>
    </source>
</evidence>
<accession>A0ABS4DKI3</accession>
<evidence type="ECO:0000313" key="6">
    <source>
        <dbReference type="EMBL" id="MBP1473568.1"/>
    </source>
</evidence>
<gene>
    <name evidence="6" type="ORF">J7I44_04605</name>
</gene>
<evidence type="ECO:0000256" key="3">
    <source>
        <dbReference type="ARBA" id="ARBA00023139"/>
    </source>
</evidence>
<feature type="domain" description="C-type lysozyme inhibitor" evidence="5">
    <location>
        <begin position="29"/>
        <end position="80"/>
    </location>
</feature>
<dbReference type="Gene3D" id="2.40.128.200">
    <property type="match status" value="1"/>
</dbReference>
<dbReference type="Pfam" id="PF09864">
    <property type="entry name" value="MliC"/>
    <property type="match status" value="1"/>
</dbReference>
<keyword evidence="3" id="KW-0564">Palmitate</keyword>
<sequence>MHPSRLLLALATLLPAACQPPRPSTEATYRCSDGRAVKATYGDADHVRLAIDGAPYRLTVAMSASGARYVGEGWQWWTKGMHDAWLAPLQPGETVASAPGVACQAR</sequence>
<evidence type="ECO:0000256" key="4">
    <source>
        <dbReference type="ARBA" id="ARBA00023288"/>
    </source>
</evidence>
<keyword evidence="7" id="KW-1185">Reference proteome</keyword>
<evidence type="ECO:0000313" key="7">
    <source>
        <dbReference type="Proteomes" id="UP000823790"/>
    </source>
</evidence>
<dbReference type="InterPro" id="IPR018660">
    <property type="entry name" value="MliC"/>
</dbReference>
<keyword evidence="2" id="KW-0472">Membrane</keyword>
<comment type="caution">
    <text evidence="6">The sequence shown here is derived from an EMBL/GenBank/DDBJ whole genome shotgun (WGS) entry which is preliminary data.</text>
</comment>
<keyword evidence="1" id="KW-0732">Signal</keyword>
<protein>
    <submittedName>
        <fullName evidence="6">MliC family protein</fullName>
    </submittedName>
</protein>
<proteinExistence type="predicted"/>
<dbReference type="InterPro" id="IPR036328">
    <property type="entry name" value="MliC_sf"/>
</dbReference>
<dbReference type="Proteomes" id="UP000823790">
    <property type="component" value="Unassembled WGS sequence"/>
</dbReference>
<dbReference type="SUPFAM" id="SSF141488">
    <property type="entry name" value="YdhA-like"/>
    <property type="match status" value="1"/>
</dbReference>
<keyword evidence="4" id="KW-0449">Lipoprotein</keyword>
<dbReference type="EMBL" id="JAGJRS010000010">
    <property type="protein sequence ID" value="MBP1473568.1"/>
    <property type="molecule type" value="Genomic_DNA"/>
</dbReference>
<name>A0ABS4DKI3_9GAMM</name>